<dbReference type="AlphaFoldDB" id="A0A7D5P6M6"/>
<organism evidence="9 10">
    <name type="scientific">Halosimplex rubrum</name>
    <dbReference type="NCBI Taxonomy" id="869889"/>
    <lineage>
        <taxon>Archaea</taxon>
        <taxon>Methanobacteriati</taxon>
        <taxon>Methanobacteriota</taxon>
        <taxon>Stenosarchaea group</taxon>
        <taxon>Halobacteria</taxon>
        <taxon>Halobacteriales</taxon>
        <taxon>Haloarculaceae</taxon>
        <taxon>Halosimplex</taxon>
    </lineage>
</organism>
<dbReference type="PANTHER" id="PTHR20854">
    <property type="entry name" value="INOSITOL MONOPHOSPHATASE"/>
    <property type="match status" value="1"/>
</dbReference>
<feature type="binding site" evidence="8">
    <location>
        <position position="69"/>
    </location>
    <ligand>
        <name>Mg(2+)</name>
        <dbReference type="ChEBI" id="CHEBI:18420"/>
        <label>1</label>
        <note>catalytic</note>
    </ligand>
</feature>
<keyword evidence="4" id="KW-0378">Hydrolase</keyword>
<dbReference type="GO" id="GO:0042132">
    <property type="term" value="F:fructose 1,6-bisphosphate 1-phosphatase activity"/>
    <property type="evidence" value="ECO:0007669"/>
    <property type="project" value="UniProtKB-EC"/>
</dbReference>
<dbReference type="PROSITE" id="PS00629">
    <property type="entry name" value="IMP_1"/>
    <property type="match status" value="1"/>
</dbReference>
<dbReference type="Proteomes" id="UP000509667">
    <property type="component" value="Chromosome"/>
</dbReference>
<dbReference type="PRINTS" id="PR00377">
    <property type="entry name" value="IMPHPHTASES"/>
</dbReference>
<dbReference type="CDD" id="cd01637">
    <property type="entry name" value="IMPase_like"/>
    <property type="match status" value="1"/>
</dbReference>
<feature type="binding site" evidence="8">
    <location>
        <position position="98"/>
    </location>
    <ligand>
        <name>Mg(2+)</name>
        <dbReference type="ChEBI" id="CHEBI:18420"/>
        <label>1</label>
        <note>catalytic</note>
    </ligand>
</feature>
<dbReference type="Gene3D" id="3.40.190.80">
    <property type="match status" value="1"/>
</dbReference>
<comment type="similarity">
    <text evidence="7">Belongs to the inositol monophosphatase superfamily. FBPase class 4 family.</text>
</comment>
<evidence type="ECO:0000256" key="1">
    <source>
        <dbReference type="ARBA" id="ARBA00001273"/>
    </source>
</evidence>
<dbReference type="InterPro" id="IPR020583">
    <property type="entry name" value="Inositol_monoP_metal-BS"/>
</dbReference>
<dbReference type="OrthoDB" id="58111at2157"/>
<dbReference type="PANTHER" id="PTHR20854:SF4">
    <property type="entry name" value="INOSITOL-1-MONOPHOSPHATASE-RELATED"/>
    <property type="match status" value="1"/>
</dbReference>
<protein>
    <recommendedName>
        <fullName evidence="2">fructose-bisphosphatase</fullName>
        <ecNumber evidence="2">3.1.3.11</ecNumber>
    </recommendedName>
</protein>
<dbReference type="KEGG" id="hrr:HZS55_18300"/>
<evidence type="ECO:0000256" key="4">
    <source>
        <dbReference type="ARBA" id="ARBA00022801"/>
    </source>
</evidence>
<keyword evidence="5 8" id="KW-0460">Magnesium</keyword>
<evidence type="ECO:0000256" key="6">
    <source>
        <dbReference type="ARBA" id="ARBA00023277"/>
    </source>
</evidence>
<feature type="binding site" evidence="8">
    <location>
        <position position="100"/>
    </location>
    <ligand>
        <name>Mg(2+)</name>
        <dbReference type="ChEBI" id="CHEBI:18420"/>
        <label>1</label>
        <note>catalytic</note>
    </ligand>
</feature>
<dbReference type="SUPFAM" id="SSF56655">
    <property type="entry name" value="Carbohydrate phosphatase"/>
    <property type="match status" value="1"/>
</dbReference>
<dbReference type="EMBL" id="CP058910">
    <property type="protein sequence ID" value="QLH79125.1"/>
    <property type="molecule type" value="Genomic_DNA"/>
</dbReference>
<sequence>MTDAHRRVAVAERAARAGGAVARQAFRGDLAVETKADKNDLVTESDRDAQRQVVSTLRAEFPNDAIVGEEEAVPMGPAGEETEILSDVPESGDTWVVDPIDGTANFARGLRTWGTAVAAVAGGDLAAAAVYLPATEDMYAAGAETGTRNGSALSVSDRTDPETFAVAPVGRFERGSGDELGAIAESVVDDLGDFRRFGSMQATLSFVASGELDAAFSTYTPDPWDSLAGIHLVRRAGGTVTDLAGEPWTRDSEGIVASNGEAHEAVRAVARAAESG</sequence>
<dbReference type="Gene3D" id="3.30.540.10">
    <property type="entry name" value="Fructose-1,6-Bisphosphatase, subunit A, domain 1"/>
    <property type="match status" value="1"/>
</dbReference>
<comment type="cofactor">
    <cofactor evidence="8">
        <name>Mg(2+)</name>
        <dbReference type="ChEBI" id="CHEBI:18420"/>
    </cofactor>
</comment>
<evidence type="ECO:0000256" key="8">
    <source>
        <dbReference type="PIRSR" id="PIRSR600760-2"/>
    </source>
</evidence>
<dbReference type="GO" id="GO:0008934">
    <property type="term" value="F:inositol monophosphate 1-phosphatase activity"/>
    <property type="evidence" value="ECO:0007669"/>
    <property type="project" value="TreeGrafter"/>
</dbReference>
<evidence type="ECO:0000256" key="3">
    <source>
        <dbReference type="ARBA" id="ARBA00022723"/>
    </source>
</evidence>
<evidence type="ECO:0000256" key="5">
    <source>
        <dbReference type="ARBA" id="ARBA00022842"/>
    </source>
</evidence>
<dbReference type="EC" id="3.1.3.11" evidence="2"/>
<gene>
    <name evidence="9" type="ORF">HZS55_18300</name>
</gene>
<dbReference type="GeneID" id="56079857"/>
<dbReference type="Pfam" id="PF00459">
    <property type="entry name" value="Inositol_P"/>
    <property type="match status" value="1"/>
</dbReference>
<name>A0A7D5P6M6_9EURY</name>
<reference evidence="9 10" key="1">
    <citation type="submission" date="2020-07" db="EMBL/GenBank/DDBJ databases">
        <title>Halosimplex pelagicum sp. nov. and Halosimplex rubrum sp. nov., isolated from salted brown alga Laminaria, and emended description of the genus Halosimplex.</title>
        <authorList>
            <person name="Cui H."/>
        </authorList>
    </citation>
    <scope>NUCLEOTIDE SEQUENCE [LARGE SCALE GENOMIC DNA]</scope>
    <source>
        <strain evidence="9 10">R27</strain>
    </source>
</reference>
<keyword evidence="6" id="KW-0119">Carbohydrate metabolism</keyword>
<feature type="binding site" evidence="8">
    <location>
        <position position="101"/>
    </location>
    <ligand>
        <name>Mg(2+)</name>
        <dbReference type="ChEBI" id="CHEBI:18420"/>
        <label>1</label>
        <note>catalytic</note>
    </ligand>
</feature>
<feature type="binding site" evidence="8">
    <location>
        <position position="225"/>
    </location>
    <ligand>
        <name>Mg(2+)</name>
        <dbReference type="ChEBI" id="CHEBI:18420"/>
        <label>1</label>
        <note>catalytic</note>
    </ligand>
</feature>
<dbReference type="InterPro" id="IPR000760">
    <property type="entry name" value="Inositol_monophosphatase-like"/>
</dbReference>
<dbReference type="GO" id="GO:0006020">
    <property type="term" value="P:inositol metabolic process"/>
    <property type="evidence" value="ECO:0007669"/>
    <property type="project" value="TreeGrafter"/>
</dbReference>
<keyword evidence="3 8" id="KW-0479">Metal-binding</keyword>
<evidence type="ECO:0000313" key="10">
    <source>
        <dbReference type="Proteomes" id="UP000509667"/>
    </source>
</evidence>
<dbReference type="GO" id="GO:0007165">
    <property type="term" value="P:signal transduction"/>
    <property type="evidence" value="ECO:0007669"/>
    <property type="project" value="TreeGrafter"/>
</dbReference>
<evidence type="ECO:0000313" key="9">
    <source>
        <dbReference type="EMBL" id="QLH79125.1"/>
    </source>
</evidence>
<accession>A0A7D5P6M6</accession>
<keyword evidence="10" id="KW-1185">Reference proteome</keyword>
<comment type="catalytic activity">
    <reaction evidence="1">
        <text>beta-D-fructose 1,6-bisphosphate + H2O = beta-D-fructose 6-phosphate + phosphate</text>
        <dbReference type="Rhea" id="RHEA:11064"/>
        <dbReference type="ChEBI" id="CHEBI:15377"/>
        <dbReference type="ChEBI" id="CHEBI:32966"/>
        <dbReference type="ChEBI" id="CHEBI:43474"/>
        <dbReference type="ChEBI" id="CHEBI:57634"/>
        <dbReference type="EC" id="3.1.3.11"/>
    </reaction>
</comment>
<dbReference type="GO" id="GO:0046872">
    <property type="term" value="F:metal ion binding"/>
    <property type="evidence" value="ECO:0007669"/>
    <property type="project" value="UniProtKB-KW"/>
</dbReference>
<proteinExistence type="inferred from homology"/>
<evidence type="ECO:0000256" key="2">
    <source>
        <dbReference type="ARBA" id="ARBA00013093"/>
    </source>
</evidence>
<evidence type="ECO:0000256" key="7">
    <source>
        <dbReference type="ARBA" id="ARBA00038103"/>
    </source>
</evidence>
<dbReference type="RefSeq" id="WP_179908997.1">
    <property type="nucleotide sequence ID" value="NZ_CP058910.1"/>
</dbReference>